<dbReference type="SFLD" id="SFLDG01084">
    <property type="entry name" value="Uncharacterised_Radical_SAM_Su"/>
    <property type="match status" value="1"/>
</dbReference>
<dbReference type="InterPro" id="IPR007197">
    <property type="entry name" value="rSAM"/>
</dbReference>
<sequence length="357" mass="40403">MQPSKPTPPRGRGIASNPRNRFEQTEYIPEPDSGIHDPNNKVQTRYFEDHTSDIISRNNSPDIPFSVGVNPYRGCEHGCVYCYARPTHEYLGFSSGLDFETKIMFKPKAPELLRKALGSRRWKPEPIAMSGVTDPYQPVERSLKITRGCLEVICAARQPVALITKNALIQRDIDLLAELAKWQCVVVNISITTLDSRLGRLMEPRTASPRQRLETVSKLRAAEIPVGVMIAPVIPGLNDEEIPSIIESAASAGALWFNTVPIRLPYSVKDVFRDWLQLNFPNKYEKIVSRIKDMRGGKLNDPNLRSRMRGEGIWPEQIKALRLLGLRRAKVVPYKATLTSEHFQPPESNGQMRMNFM</sequence>
<organism evidence="6 7">
    <name type="scientific">Rubellicoccus peritrichatus</name>
    <dbReference type="NCBI Taxonomy" id="3080537"/>
    <lineage>
        <taxon>Bacteria</taxon>
        <taxon>Pseudomonadati</taxon>
        <taxon>Verrucomicrobiota</taxon>
        <taxon>Opitutia</taxon>
        <taxon>Puniceicoccales</taxon>
        <taxon>Cerasicoccaceae</taxon>
        <taxon>Rubellicoccus</taxon>
    </lineage>
</organism>
<keyword evidence="3" id="KW-0411">Iron-sulfur</keyword>
<feature type="region of interest" description="Disordered" evidence="4">
    <location>
        <begin position="1"/>
        <end position="40"/>
    </location>
</feature>
<name>A0AAQ3L5M1_9BACT</name>
<dbReference type="KEGG" id="puo:RZN69_13510"/>
<dbReference type="PROSITE" id="PS51918">
    <property type="entry name" value="RADICAL_SAM"/>
    <property type="match status" value="1"/>
</dbReference>
<evidence type="ECO:0000256" key="4">
    <source>
        <dbReference type="SAM" id="MobiDB-lite"/>
    </source>
</evidence>
<evidence type="ECO:0000313" key="7">
    <source>
        <dbReference type="Proteomes" id="UP001304300"/>
    </source>
</evidence>
<dbReference type="GO" id="GO:0051536">
    <property type="term" value="F:iron-sulfur cluster binding"/>
    <property type="evidence" value="ECO:0007669"/>
    <property type="project" value="UniProtKB-KW"/>
</dbReference>
<dbReference type="GO" id="GO:0003824">
    <property type="term" value="F:catalytic activity"/>
    <property type="evidence" value="ECO:0007669"/>
    <property type="project" value="InterPro"/>
</dbReference>
<dbReference type="Proteomes" id="UP001304300">
    <property type="component" value="Chromosome"/>
</dbReference>
<dbReference type="SUPFAM" id="SSF102114">
    <property type="entry name" value="Radical SAM enzymes"/>
    <property type="match status" value="1"/>
</dbReference>
<dbReference type="CDD" id="cd01335">
    <property type="entry name" value="Radical_SAM"/>
    <property type="match status" value="1"/>
</dbReference>
<evidence type="ECO:0000256" key="2">
    <source>
        <dbReference type="ARBA" id="ARBA00023004"/>
    </source>
</evidence>
<dbReference type="NCBIfam" id="NF033668">
    <property type="entry name" value="rSAM_PA0069"/>
    <property type="match status" value="1"/>
</dbReference>
<evidence type="ECO:0000313" key="6">
    <source>
        <dbReference type="EMBL" id="WOO39635.1"/>
    </source>
</evidence>
<dbReference type="Gene3D" id="3.80.30.30">
    <property type="match status" value="1"/>
</dbReference>
<dbReference type="InterPro" id="IPR006638">
    <property type="entry name" value="Elp3/MiaA/NifB-like_rSAM"/>
</dbReference>
<dbReference type="PANTHER" id="PTHR43432:SF3">
    <property type="entry name" value="SLR0285 PROTEIN"/>
    <property type="match status" value="1"/>
</dbReference>
<evidence type="ECO:0000256" key="3">
    <source>
        <dbReference type="ARBA" id="ARBA00023014"/>
    </source>
</evidence>
<reference evidence="6 7" key="1">
    <citation type="submission" date="2023-10" db="EMBL/GenBank/DDBJ databases">
        <title>Rubellicoccus peritrichatus gen. nov., sp. nov., isolated from an algae of coral reef tank.</title>
        <authorList>
            <person name="Luo J."/>
        </authorList>
    </citation>
    <scope>NUCLEOTIDE SEQUENCE [LARGE SCALE GENOMIC DNA]</scope>
    <source>
        <strain evidence="6 7">CR14</strain>
    </source>
</reference>
<keyword evidence="1" id="KW-0479">Metal-binding</keyword>
<keyword evidence="2" id="KW-0408">Iron</keyword>
<dbReference type="SMART" id="SM00729">
    <property type="entry name" value="Elp3"/>
    <property type="match status" value="1"/>
</dbReference>
<gene>
    <name evidence="6" type="ORF">RZN69_13510</name>
</gene>
<accession>A0AAQ3L5M1</accession>
<dbReference type="AlphaFoldDB" id="A0AAQ3L5M1"/>
<dbReference type="SFLD" id="SFLDS00029">
    <property type="entry name" value="Radical_SAM"/>
    <property type="match status" value="1"/>
</dbReference>
<keyword evidence="7" id="KW-1185">Reference proteome</keyword>
<evidence type="ECO:0000256" key="1">
    <source>
        <dbReference type="ARBA" id="ARBA00022723"/>
    </source>
</evidence>
<dbReference type="EMBL" id="CP136920">
    <property type="protein sequence ID" value="WOO39635.1"/>
    <property type="molecule type" value="Genomic_DNA"/>
</dbReference>
<dbReference type="InterPro" id="IPR058240">
    <property type="entry name" value="rSAM_sf"/>
</dbReference>
<dbReference type="RefSeq" id="WP_317831603.1">
    <property type="nucleotide sequence ID" value="NZ_CP136920.1"/>
</dbReference>
<proteinExistence type="predicted"/>
<protein>
    <submittedName>
        <fullName evidence="6">PA0069 family radical SAM protein</fullName>
    </submittedName>
</protein>
<dbReference type="PANTHER" id="PTHR43432">
    <property type="entry name" value="SLR0285 PROTEIN"/>
    <property type="match status" value="1"/>
</dbReference>
<dbReference type="Pfam" id="PF04055">
    <property type="entry name" value="Radical_SAM"/>
    <property type="match status" value="1"/>
</dbReference>
<feature type="domain" description="Radical SAM core" evidence="5">
    <location>
        <begin position="61"/>
        <end position="298"/>
    </location>
</feature>
<evidence type="ECO:0000259" key="5">
    <source>
        <dbReference type="PROSITE" id="PS51918"/>
    </source>
</evidence>
<dbReference type="GO" id="GO:0046872">
    <property type="term" value="F:metal ion binding"/>
    <property type="evidence" value="ECO:0007669"/>
    <property type="project" value="UniProtKB-KW"/>
</dbReference>
<dbReference type="InterPro" id="IPR040086">
    <property type="entry name" value="MJ0683-like"/>
</dbReference>